<dbReference type="InterPro" id="IPR036390">
    <property type="entry name" value="WH_DNA-bd_sf"/>
</dbReference>
<reference evidence="3" key="1">
    <citation type="journal article" date="2019" name="Int. J. Syst. Evol. Microbiol.">
        <title>The Global Catalogue of Microorganisms (GCM) 10K type strain sequencing project: providing services to taxonomists for standard genome sequencing and annotation.</title>
        <authorList>
            <consortium name="The Broad Institute Genomics Platform"/>
            <consortium name="The Broad Institute Genome Sequencing Center for Infectious Disease"/>
            <person name="Wu L."/>
            <person name="Ma J."/>
        </authorList>
    </citation>
    <scope>NUCLEOTIDE SEQUENCE [LARGE SCALE GENOMIC DNA]</scope>
    <source>
        <strain evidence="3">JCM 12140</strain>
    </source>
</reference>
<organism evidence="2 3">
    <name type="scientific">Curtobacterium herbarum</name>
    <dbReference type="NCBI Taxonomy" id="150122"/>
    <lineage>
        <taxon>Bacteria</taxon>
        <taxon>Bacillati</taxon>
        <taxon>Actinomycetota</taxon>
        <taxon>Actinomycetes</taxon>
        <taxon>Micrococcales</taxon>
        <taxon>Microbacteriaceae</taxon>
        <taxon>Curtobacterium</taxon>
    </lineage>
</organism>
<keyword evidence="3" id="KW-1185">Reference proteome</keyword>
<dbReference type="SUPFAM" id="SSF53067">
    <property type="entry name" value="Actin-like ATPase domain"/>
    <property type="match status" value="1"/>
</dbReference>
<evidence type="ECO:0000256" key="1">
    <source>
        <dbReference type="ARBA" id="ARBA00006479"/>
    </source>
</evidence>
<dbReference type="InterPro" id="IPR043129">
    <property type="entry name" value="ATPase_NBD"/>
</dbReference>
<accession>A0ABP4K5Y2</accession>
<dbReference type="SUPFAM" id="SSF46785">
    <property type="entry name" value="Winged helix' DNA-binding domain"/>
    <property type="match status" value="1"/>
</dbReference>
<evidence type="ECO:0000313" key="2">
    <source>
        <dbReference type="EMBL" id="GAA1493674.1"/>
    </source>
</evidence>
<dbReference type="CDD" id="cd23763">
    <property type="entry name" value="ASKHA_ATPase_ROK"/>
    <property type="match status" value="1"/>
</dbReference>
<dbReference type="Gene3D" id="1.10.10.10">
    <property type="entry name" value="Winged helix-like DNA-binding domain superfamily/Winged helix DNA-binding domain"/>
    <property type="match status" value="1"/>
</dbReference>
<sequence length="445" mass="45060">MAEHRRGANLPSLGGFNRTVVLDAVRRSRDGLSRVELAARTGLSPQTVSNVTRFLIDAGMIVESGTVVSGRGKPRTILRLEARSRFAIGVHVDPAVVTYVLLDLVGAVVAETTTSTPNAEDPDQVVRTMAAAVDGLVRRSGVAPDSVLGVGIASPGPIDAAAGVVLDPPFLPRWRDVALRDALGDATGYPVLLEKDVTAAAVGEVFLERGAAARDFAFVYFGTGFGVGLVVDHEPVRGSGANAGDAGHIMIDQGSLAGTADGDGTRGEVGATVMPDRLVRIALERGIALGDGLPDDGVSGAGLPGDGATDDGASGAGLPDDSIAVDLAAVDRAWDALGAAIAAGDPAAQALAAEIGTVMGRAVVVIVNLLDLDRVVFGGPFWSRISATALPAATAAISGSPILVPKHPVTVVESRRGTDVAAVGAACLVLDAALSPRASTMLIAH</sequence>
<dbReference type="Proteomes" id="UP001501742">
    <property type="component" value="Unassembled WGS sequence"/>
</dbReference>
<dbReference type="Gene3D" id="3.30.420.40">
    <property type="match status" value="2"/>
</dbReference>
<comment type="similarity">
    <text evidence="1">Belongs to the ROK (NagC/XylR) family.</text>
</comment>
<proteinExistence type="inferred from homology"/>
<dbReference type="PANTHER" id="PTHR18964:SF149">
    <property type="entry name" value="BIFUNCTIONAL UDP-N-ACETYLGLUCOSAMINE 2-EPIMERASE_N-ACETYLMANNOSAMINE KINASE"/>
    <property type="match status" value="1"/>
</dbReference>
<dbReference type="Pfam" id="PF00480">
    <property type="entry name" value="ROK"/>
    <property type="match status" value="1"/>
</dbReference>
<dbReference type="EMBL" id="BAAAJX010000009">
    <property type="protein sequence ID" value="GAA1493674.1"/>
    <property type="molecule type" value="Genomic_DNA"/>
</dbReference>
<dbReference type="Pfam" id="PF13412">
    <property type="entry name" value="HTH_24"/>
    <property type="match status" value="1"/>
</dbReference>
<comment type="caution">
    <text evidence="2">The sequence shown here is derived from an EMBL/GenBank/DDBJ whole genome shotgun (WGS) entry which is preliminary data.</text>
</comment>
<gene>
    <name evidence="2" type="ORF">GCM10009627_20200</name>
</gene>
<dbReference type="RefSeq" id="WP_204606801.1">
    <property type="nucleotide sequence ID" value="NZ_BAAAJX010000009.1"/>
</dbReference>
<dbReference type="PANTHER" id="PTHR18964">
    <property type="entry name" value="ROK (REPRESSOR, ORF, KINASE) FAMILY"/>
    <property type="match status" value="1"/>
</dbReference>
<protein>
    <submittedName>
        <fullName evidence="2">ROK family transcriptional regulator</fullName>
    </submittedName>
</protein>
<name>A0ABP4K5Y2_9MICO</name>
<dbReference type="InterPro" id="IPR036388">
    <property type="entry name" value="WH-like_DNA-bd_sf"/>
</dbReference>
<dbReference type="InterPro" id="IPR000600">
    <property type="entry name" value="ROK"/>
</dbReference>
<evidence type="ECO:0000313" key="3">
    <source>
        <dbReference type="Proteomes" id="UP001501742"/>
    </source>
</evidence>